<sequence length="106" mass="12304">MQGYRISSTAVSMTDNTRYREGEKGATFVGNSSKNHEYRLTQSENRGILKIQEQICTRQEENLQFMLGLRLRLQTKLNLVDELTDKDALIARKKKAFVKSPFNYEI</sequence>
<comment type="caution">
    <text evidence="1">The sequence shown here is derived from an EMBL/GenBank/DDBJ whole genome shotgun (WGS) entry which is preliminary data.</text>
</comment>
<dbReference type="EMBL" id="VEVO01000002">
    <property type="protein sequence ID" value="KAF0045827.1"/>
    <property type="molecule type" value="Genomic_DNA"/>
</dbReference>
<organism evidence="1 2">
    <name type="scientific">Scophthalmus maximus</name>
    <name type="common">Turbot</name>
    <name type="synonym">Psetta maxima</name>
    <dbReference type="NCBI Taxonomy" id="52904"/>
    <lineage>
        <taxon>Eukaryota</taxon>
        <taxon>Metazoa</taxon>
        <taxon>Chordata</taxon>
        <taxon>Craniata</taxon>
        <taxon>Vertebrata</taxon>
        <taxon>Euteleostomi</taxon>
        <taxon>Actinopterygii</taxon>
        <taxon>Neopterygii</taxon>
        <taxon>Teleostei</taxon>
        <taxon>Neoteleostei</taxon>
        <taxon>Acanthomorphata</taxon>
        <taxon>Carangaria</taxon>
        <taxon>Pleuronectiformes</taxon>
        <taxon>Pleuronectoidei</taxon>
        <taxon>Scophthalmidae</taxon>
        <taxon>Scophthalmus</taxon>
    </lineage>
</organism>
<protein>
    <submittedName>
        <fullName evidence="1">Uncharacterized protein</fullName>
    </submittedName>
</protein>
<dbReference type="Proteomes" id="UP000438429">
    <property type="component" value="Unassembled WGS sequence"/>
</dbReference>
<dbReference type="AlphaFoldDB" id="A0A6A4TGL5"/>
<proteinExistence type="predicted"/>
<name>A0A6A4TGL5_SCOMX</name>
<evidence type="ECO:0000313" key="2">
    <source>
        <dbReference type="Proteomes" id="UP000438429"/>
    </source>
</evidence>
<reference evidence="1 2" key="1">
    <citation type="submission" date="2019-06" db="EMBL/GenBank/DDBJ databases">
        <title>Draft genomes of female and male turbot (Scophthalmus maximus).</title>
        <authorList>
            <person name="Xu H."/>
            <person name="Xu X.-W."/>
            <person name="Shao C."/>
            <person name="Chen S."/>
        </authorList>
    </citation>
    <scope>NUCLEOTIDE SEQUENCE [LARGE SCALE GENOMIC DNA]</scope>
    <source>
        <strain evidence="1">Ysfricsl-2016a</strain>
        <tissue evidence="1">Blood</tissue>
    </source>
</reference>
<accession>A0A6A4TGL5</accession>
<gene>
    <name evidence="1" type="ORF">F2P81_002356</name>
</gene>
<evidence type="ECO:0000313" key="1">
    <source>
        <dbReference type="EMBL" id="KAF0045827.1"/>
    </source>
</evidence>